<comment type="similarity">
    <text evidence="1">Belongs to the IFRD family.</text>
</comment>
<dbReference type="SUPFAM" id="SSF48371">
    <property type="entry name" value="ARM repeat"/>
    <property type="match status" value="1"/>
</dbReference>
<protein>
    <recommendedName>
        <fullName evidence="8">Interferon-related developmental regulator N-terminal domain-containing protein</fullName>
    </recommendedName>
</protein>
<feature type="domain" description="Interferon-related developmental regulator N-terminal" evidence="5">
    <location>
        <begin position="34"/>
        <end position="329"/>
    </location>
</feature>
<sequence length="430" mass="48524">MPKNKKRAKVQKAGGVVVSRPPTDDEYDTADNISTVSHLSDDVVSIAESVNEAEVDEASSQELFEDKLKEYIEGTTQKCTQGRINCLEFIKSALSKKYMDEFLMDRKVTLSENLLKCIKKGKGDEQALAVTCFTLLIIQLGIEVEDIFNEFRPMLLNLLNDHSVALKARSQSTICLSIGSFLACDDIEIVKSVMKSLEDVFRSSYRKGDNSTPNINTDTCQFHSNALQAWCLLLSIAPAFIVNDVIASHLTKIPDLLFSKDLDLKITAGETLALLYELARETDEEFEGDDIERLCELLKNLATDCQKSQARKDRKQQRSSFRDILRAIEEADSPRTLVKFGSEQVLLNSWSRKKQYDIFCHVMGTGVNLHLQFNELLRQIFDLGPVIPVGAVRTKLSKFERNQYKAAAFKARTKARSKHRDKRSVTANCF</sequence>
<evidence type="ECO:0000256" key="3">
    <source>
        <dbReference type="SAM" id="MobiDB-lite"/>
    </source>
</evidence>
<proteinExistence type="inferred from homology"/>
<name>V4BLZ7_LOTGI</name>
<evidence type="ECO:0000313" key="6">
    <source>
        <dbReference type="EMBL" id="ESO89864.1"/>
    </source>
</evidence>
<feature type="domain" description="Interferon-related developmental regulator C-terminal" evidence="4">
    <location>
        <begin position="374"/>
        <end position="424"/>
    </location>
</feature>
<evidence type="ECO:0000259" key="5">
    <source>
        <dbReference type="Pfam" id="PF05004"/>
    </source>
</evidence>
<dbReference type="PANTHER" id="PTHR12354">
    <property type="entry name" value="INTERFERON-RELATED DEVELOPMENTAL REGULATOR"/>
    <property type="match status" value="1"/>
</dbReference>
<dbReference type="HOGENOM" id="CLU_031384_1_2_1"/>
<dbReference type="OMA" id="EMHLHKF"/>
<dbReference type="EMBL" id="KB202518">
    <property type="protein sequence ID" value="ESO89864.1"/>
    <property type="molecule type" value="Genomic_DNA"/>
</dbReference>
<dbReference type="InterPro" id="IPR016024">
    <property type="entry name" value="ARM-type_fold"/>
</dbReference>
<evidence type="ECO:0000259" key="4">
    <source>
        <dbReference type="Pfam" id="PF04836"/>
    </source>
</evidence>
<feature type="compositionally biased region" description="Basic residues" evidence="3">
    <location>
        <begin position="1"/>
        <end position="10"/>
    </location>
</feature>
<dbReference type="GeneID" id="20244981"/>
<keyword evidence="2" id="KW-0175">Coiled coil</keyword>
<dbReference type="KEGG" id="lgi:LOTGIDRAFT_192392"/>
<evidence type="ECO:0000256" key="2">
    <source>
        <dbReference type="SAM" id="Coils"/>
    </source>
</evidence>
<feature type="coiled-coil region" evidence="2">
    <location>
        <begin position="291"/>
        <end position="318"/>
    </location>
</feature>
<dbReference type="InterPro" id="IPR039777">
    <property type="entry name" value="IFRD"/>
</dbReference>
<evidence type="ECO:0008006" key="8">
    <source>
        <dbReference type="Google" id="ProtNLM"/>
    </source>
</evidence>
<dbReference type="Proteomes" id="UP000030746">
    <property type="component" value="Unassembled WGS sequence"/>
</dbReference>
<evidence type="ECO:0000313" key="7">
    <source>
        <dbReference type="Proteomes" id="UP000030746"/>
    </source>
</evidence>
<dbReference type="InterPro" id="IPR007701">
    <property type="entry name" value="Interferon-rel_develop_reg_N"/>
</dbReference>
<organism evidence="6 7">
    <name type="scientific">Lottia gigantea</name>
    <name type="common">Giant owl limpet</name>
    <dbReference type="NCBI Taxonomy" id="225164"/>
    <lineage>
        <taxon>Eukaryota</taxon>
        <taxon>Metazoa</taxon>
        <taxon>Spiralia</taxon>
        <taxon>Lophotrochozoa</taxon>
        <taxon>Mollusca</taxon>
        <taxon>Gastropoda</taxon>
        <taxon>Patellogastropoda</taxon>
        <taxon>Lottioidea</taxon>
        <taxon>Lottiidae</taxon>
        <taxon>Lottia</taxon>
    </lineage>
</organism>
<dbReference type="AlphaFoldDB" id="V4BLZ7"/>
<accession>V4BLZ7</accession>
<dbReference type="RefSeq" id="XP_009059339.1">
    <property type="nucleotide sequence ID" value="XM_009061091.1"/>
</dbReference>
<dbReference type="Pfam" id="PF04836">
    <property type="entry name" value="IFRD_C"/>
    <property type="match status" value="1"/>
</dbReference>
<dbReference type="InterPro" id="IPR006921">
    <property type="entry name" value="Interferon-rel_develop_reg_C"/>
</dbReference>
<dbReference type="Pfam" id="PF05004">
    <property type="entry name" value="IFRD"/>
    <property type="match status" value="1"/>
</dbReference>
<dbReference type="STRING" id="225164.V4BLZ7"/>
<reference evidence="6 7" key="1">
    <citation type="journal article" date="2013" name="Nature">
        <title>Insights into bilaterian evolution from three spiralian genomes.</title>
        <authorList>
            <person name="Simakov O."/>
            <person name="Marletaz F."/>
            <person name="Cho S.J."/>
            <person name="Edsinger-Gonzales E."/>
            <person name="Havlak P."/>
            <person name="Hellsten U."/>
            <person name="Kuo D.H."/>
            <person name="Larsson T."/>
            <person name="Lv J."/>
            <person name="Arendt D."/>
            <person name="Savage R."/>
            <person name="Osoegawa K."/>
            <person name="de Jong P."/>
            <person name="Grimwood J."/>
            <person name="Chapman J.A."/>
            <person name="Shapiro H."/>
            <person name="Aerts A."/>
            <person name="Otillar R.P."/>
            <person name="Terry A.Y."/>
            <person name="Boore J.L."/>
            <person name="Grigoriev I.V."/>
            <person name="Lindberg D.R."/>
            <person name="Seaver E.C."/>
            <person name="Weisblat D.A."/>
            <person name="Putnam N.H."/>
            <person name="Rokhsar D.S."/>
        </authorList>
    </citation>
    <scope>NUCLEOTIDE SEQUENCE [LARGE SCALE GENOMIC DNA]</scope>
</reference>
<keyword evidence="7" id="KW-1185">Reference proteome</keyword>
<dbReference type="OrthoDB" id="18978at2759"/>
<dbReference type="CTD" id="20244981"/>
<evidence type="ECO:0000256" key="1">
    <source>
        <dbReference type="ARBA" id="ARBA00008828"/>
    </source>
</evidence>
<feature type="region of interest" description="Disordered" evidence="3">
    <location>
        <begin position="1"/>
        <end position="30"/>
    </location>
</feature>
<dbReference type="PANTHER" id="PTHR12354:SF1">
    <property type="entry name" value="INTERFERON-RELATED DEVELOPMENTAL REGULATOR 1"/>
    <property type="match status" value="1"/>
</dbReference>
<gene>
    <name evidence="6" type="ORF">LOTGIDRAFT_192392</name>
</gene>